<dbReference type="Gene3D" id="1.25.40.20">
    <property type="entry name" value="Ankyrin repeat-containing domain"/>
    <property type="match status" value="1"/>
</dbReference>
<evidence type="ECO:0000313" key="3">
    <source>
        <dbReference type="EMBL" id="JAP89290.1"/>
    </source>
</evidence>
<feature type="non-terminal residue" evidence="3">
    <location>
        <position position="394"/>
    </location>
</feature>
<keyword evidence="2" id="KW-0472">Membrane</keyword>
<accession>A0A146JX89</accession>
<feature type="coiled-coil region" evidence="1">
    <location>
        <begin position="140"/>
        <end position="230"/>
    </location>
</feature>
<protein>
    <recommendedName>
        <fullName evidence="4">Ankyrin repeat-containing protein</fullName>
    </recommendedName>
</protein>
<feature type="non-terminal residue" evidence="3">
    <location>
        <position position="1"/>
    </location>
</feature>
<evidence type="ECO:0000256" key="1">
    <source>
        <dbReference type="SAM" id="Coils"/>
    </source>
</evidence>
<keyword evidence="2" id="KW-0812">Transmembrane</keyword>
<keyword evidence="2" id="KW-1133">Transmembrane helix</keyword>
<name>A0A146JX89_9EUKA</name>
<dbReference type="Pfam" id="PF12796">
    <property type="entry name" value="Ank_2"/>
    <property type="match status" value="1"/>
</dbReference>
<dbReference type="InterPro" id="IPR036770">
    <property type="entry name" value="Ankyrin_rpt-contain_sf"/>
</dbReference>
<feature type="transmembrane region" description="Helical" evidence="2">
    <location>
        <begin position="369"/>
        <end position="388"/>
    </location>
</feature>
<evidence type="ECO:0008006" key="4">
    <source>
        <dbReference type="Google" id="ProtNLM"/>
    </source>
</evidence>
<organism evidence="3">
    <name type="scientific">Trepomonas sp. PC1</name>
    <dbReference type="NCBI Taxonomy" id="1076344"/>
    <lineage>
        <taxon>Eukaryota</taxon>
        <taxon>Metamonada</taxon>
        <taxon>Diplomonadida</taxon>
        <taxon>Hexamitidae</taxon>
        <taxon>Hexamitinae</taxon>
        <taxon>Trepomonas</taxon>
    </lineage>
</organism>
<sequence length="394" mass="46496">WFETFDLEFLQQNIRENQKSRNKQGLSALMLAAQQNNIAAVFFLRTYEAQLRSPEGLTAFEISLKAQNFQCAELLISLELDQASKLALKRFFIPQNGYPNLLMHYNQAELQLEQKLQVQLRQYQKLICQLQMRLETQFTNSDYEFMLKQKEKQMNEIQLNSQKVEAQAHIERIQHQEQEQKIQTQQIEIERLNTKNKQLMTQQDDYLNQISNLNQQFDSQQKQINYLQKQNDILTNQLALKDDNEIFLNKTEIAKPAQHERKLSTPSIKMQKDVVKEQVIIKNNQTQIKNIFPQEVKSEKLLQIEAKVEQNQKKISKPTKQSYKEVIKNEKSPFNKVKQAKTKLNKAQTYAEKKILQPQEVDEEQTNKMVGMALIVVLLIVFGIIFQYNQKDRM</sequence>
<keyword evidence="1" id="KW-0175">Coiled coil</keyword>
<reference evidence="3" key="1">
    <citation type="submission" date="2015-07" db="EMBL/GenBank/DDBJ databases">
        <title>Adaptation to a free-living lifestyle via gene acquisitions in the diplomonad Trepomonas sp. PC1.</title>
        <authorList>
            <person name="Xu F."/>
            <person name="Jerlstrom-Hultqvist J."/>
            <person name="Kolisko M."/>
            <person name="Simpson A.G.B."/>
            <person name="Roger A.J."/>
            <person name="Svard S.G."/>
            <person name="Andersson J.O."/>
        </authorList>
    </citation>
    <scope>NUCLEOTIDE SEQUENCE</scope>
    <source>
        <strain evidence="3">PC1</strain>
    </source>
</reference>
<dbReference type="EMBL" id="GDID01007316">
    <property type="protein sequence ID" value="JAP89290.1"/>
    <property type="molecule type" value="Transcribed_RNA"/>
</dbReference>
<evidence type="ECO:0000256" key="2">
    <source>
        <dbReference type="SAM" id="Phobius"/>
    </source>
</evidence>
<gene>
    <name evidence="3" type="ORF">TPC1_31215</name>
</gene>
<dbReference type="InterPro" id="IPR002110">
    <property type="entry name" value="Ankyrin_rpt"/>
</dbReference>
<proteinExistence type="predicted"/>
<dbReference type="AlphaFoldDB" id="A0A146JX89"/>
<dbReference type="SUPFAM" id="SSF48403">
    <property type="entry name" value="Ankyrin repeat"/>
    <property type="match status" value="1"/>
</dbReference>